<dbReference type="InterPro" id="IPR001309">
    <property type="entry name" value="Pept_C14_p20"/>
</dbReference>
<dbReference type="PANTHER" id="PTHR10454:SF206">
    <property type="entry name" value="CASPASE-6"/>
    <property type="match status" value="1"/>
</dbReference>
<evidence type="ECO:0000256" key="7">
    <source>
        <dbReference type="ARBA" id="ARBA00022801"/>
    </source>
</evidence>
<feature type="region of interest" description="Disordered" evidence="17">
    <location>
        <begin position="1"/>
        <end position="29"/>
    </location>
</feature>
<dbReference type="SUPFAM" id="SSF52129">
    <property type="entry name" value="Caspase-like"/>
    <property type="match status" value="1"/>
</dbReference>
<name>A0AAJ7TWT5_PETMA</name>
<accession>A0AAJ7TWT5</accession>
<evidence type="ECO:0000256" key="16">
    <source>
        <dbReference type="RuleBase" id="RU003971"/>
    </source>
</evidence>
<reference evidence="21" key="1">
    <citation type="submission" date="2025-08" db="UniProtKB">
        <authorList>
            <consortium name="RefSeq"/>
        </authorList>
    </citation>
    <scope>IDENTIFICATION</scope>
    <source>
        <tissue evidence="21">Sperm</tissue>
    </source>
</reference>
<evidence type="ECO:0000256" key="6">
    <source>
        <dbReference type="ARBA" id="ARBA00022703"/>
    </source>
</evidence>
<evidence type="ECO:0000256" key="10">
    <source>
        <dbReference type="ARBA" id="ARBA00023145"/>
    </source>
</evidence>
<evidence type="ECO:0000259" key="18">
    <source>
        <dbReference type="PROSITE" id="PS50207"/>
    </source>
</evidence>
<dbReference type="InterPro" id="IPR002398">
    <property type="entry name" value="Pept_C14"/>
</dbReference>
<evidence type="ECO:0000256" key="15">
    <source>
        <dbReference type="ARBA" id="ARBA00029534"/>
    </source>
</evidence>
<dbReference type="InterPro" id="IPR015917">
    <property type="entry name" value="Pept_C14A"/>
</dbReference>
<evidence type="ECO:0000256" key="1">
    <source>
        <dbReference type="ARBA" id="ARBA00004123"/>
    </source>
</evidence>
<feature type="domain" description="Caspase family p10" evidence="18">
    <location>
        <begin position="211"/>
        <end position="305"/>
    </location>
</feature>
<evidence type="ECO:0000256" key="9">
    <source>
        <dbReference type="ARBA" id="ARBA00022813"/>
    </source>
</evidence>
<keyword evidence="7" id="KW-0378">Hydrolase</keyword>
<dbReference type="GO" id="GO:0006508">
    <property type="term" value="P:proteolysis"/>
    <property type="evidence" value="ECO:0007669"/>
    <property type="project" value="UniProtKB-KW"/>
</dbReference>
<dbReference type="InterPro" id="IPR029030">
    <property type="entry name" value="Caspase-like_dom_sf"/>
</dbReference>
<dbReference type="GO" id="GO:0004197">
    <property type="term" value="F:cysteine-type endopeptidase activity"/>
    <property type="evidence" value="ECO:0007669"/>
    <property type="project" value="InterPro"/>
</dbReference>
<dbReference type="PANTHER" id="PTHR10454">
    <property type="entry name" value="CASPASE"/>
    <property type="match status" value="1"/>
</dbReference>
<evidence type="ECO:0000256" key="4">
    <source>
        <dbReference type="ARBA" id="ARBA00022490"/>
    </source>
</evidence>
<dbReference type="GO" id="GO:0005737">
    <property type="term" value="C:cytoplasm"/>
    <property type="evidence" value="ECO:0007669"/>
    <property type="project" value="UniProtKB-SubCell"/>
</dbReference>
<dbReference type="InterPro" id="IPR002138">
    <property type="entry name" value="Pept_C14_p10"/>
</dbReference>
<evidence type="ECO:0000256" key="12">
    <source>
        <dbReference type="ARBA" id="ARBA00029356"/>
    </source>
</evidence>
<evidence type="ECO:0000256" key="14">
    <source>
        <dbReference type="ARBA" id="ARBA00029486"/>
    </source>
</evidence>
<dbReference type="CTD" id="839"/>
<evidence type="ECO:0000256" key="5">
    <source>
        <dbReference type="ARBA" id="ARBA00022670"/>
    </source>
</evidence>
<proteinExistence type="inferred from homology"/>
<comment type="subunit">
    <text evidence="13">Heterotetramer that consists of two anti-parallel arranged heterodimers, each one formed by a 18 kDa (Caspase-6 subunit p18) and a 11 kDa (Caspase-6 subunit p11) subunit.</text>
</comment>
<keyword evidence="10" id="KW-0865">Zymogen</keyword>
<organism evidence="20 21">
    <name type="scientific">Petromyzon marinus</name>
    <name type="common">Sea lamprey</name>
    <dbReference type="NCBI Taxonomy" id="7757"/>
    <lineage>
        <taxon>Eukaryota</taxon>
        <taxon>Metazoa</taxon>
        <taxon>Chordata</taxon>
        <taxon>Craniata</taxon>
        <taxon>Vertebrata</taxon>
        <taxon>Cyclostomata</taxon>
        <taxon>Hyperoartia</taxon>
        <taxon>Petromyzontiformes</taxon>
        <taxon>Petromyzontidae</taxon>
        <taxon>Petromyzon</taxon>
    </lineage>
</organism>
<keyword evidence="11" id="KW-0539">Nucleus</keyword>
<sequence>MESEEVKKRQRLDDGAADVSSPGDHADTGVLADAANVNEVDSNSIMDPQLEYNMNHGSRGLALIFNHENFHWTLRLNQRRGTQADSINLECRLRNLGFTVHVHKDICTTEFHQVILQAAKADHSGFDCFVCAVFTHGEPGTLYTKDGLVKTNDILEQFRGTECPSLVGKPKIFIFQACRGDKHDEPVLVETDAVDHHLVPEENVVVADAGIAPTLPSAADFLLCYSVAEGYYSHRETVNGSWYIQDLVTALERHGSELELLELLTLVNRMVAARCVDRSNDIKSLGKKQVPCFLSMLTRKLYFRVKKPTNQIA</sequence>
<dbReference type="SMART" id="SM00115">
    <property type="entry name" value="CASc"/>
    <property type="match status" value="1"/>
</dbReference>
<evidence type="ECO:0000256" key="3">
    <source>
        <dbReference type="ARBA" id="ARBA00010134"/>
    </source>
</evidence>
<evidence type="ECO:0000256" key="11">
    <source>
        <dbReference type="ARBA" id="ARBA00023242"/>
    </source>
</evidence>
<comment type="subcellular location">
    <subcellularLocation>
        <location evidence="2">Cytoplasm</location>
    </subcellularLocation>
    <subcellularLocation>
        <location evidence="1">Nucleus</location>
    </subcellularLocation>
</comment>
<dbReference type="RefSeq" id="XP_032825029.1">
    <property type="nucleotide sequence ID" value="XM_032969138.1"/>
</dbReference>
<evidence type="ECO:0000256" key="2">
    <source>
        <dbReference type="ARBA" id="ARBA00004496"/>
    </source>
</evidence>
<protein>
    <recommendedName>
        <fullName evidence="15">Caspase-6</fullName>
        <ecNumber evidence="14">3.4.22.59</ecNumber>
    </recommendedName>
</protein>
<keyword evidence="8" id="KW-0788">Thiol protease</keyword>
<dbReference type="Proteomes" id="UP001318040">
    <property type="component" value="Chromosome 41"/>
</dbReference>
<dbReference type="Gene3D" id="3.40.50.1460">
    <property type="match status" value="1"/>
</dbReference>
<dbReference type="InterPro" id="IPR011600">
    <property type="entry name" value="Pept_C14_caspase"/>
</dbReference>
<dbReference type="PROSITE" id="PS01122">
    <property type="entry name" value="CASPASE_CYS"/>
    <property type="match status" value="1"/>
</dbReference>
<dbReference type="AlphaFoldDB" id="A0AAJ7TWT5"/>
<keyword evidence="20" id="KW-1185">Reference proteome</keyword>
<dbReference type="CDD" id="cd00032">
    <property type="entry name" value="CASc"/>
    <property type="match status" value="1"/>
</dbReference>
<dbReference type="GO" id="GO:0006915">
    <property type="term" value="P:apoptotic process"/>
    <property type="evidence" value="ECO:0007669"/>
    <property type="project" value="UniProtKB-KW"/>
</dbReference>
<evidence type="ECO:0000313" key="21">
    <source>
        <dbReference type="RefSeq" id="XP_032825029.1"/>
    </source>
</evidence>
<evidence type="ECO:0000256" key="17">
    <source>
        <dbReference type="SAM" id="MobiDB-lite"/>
    </source>
</evidence>
<keyword evidence="6" id="KW-0053">Apoptosis</keyword>
<evidence type="ECO:0000256" key="8">
    <source>
        <dbReference type="ARBA" id="ARBA00022807"/>
    </source>
</evidence>
<dbReference type="Pfam" id="PF00656">
    <property type="entry name" value="Peptidase_C14"/>
    <property type="match status" value="1"/>
</dbReference>
<keyword evidence="9" id="KW-0068">Autocatalytic cleavage</keyword>
<dbReference type="PROSITE" id="PS50208">
    <property type="entry name" value="CASPASE_P20"/>
    <property type="match status" value="1"/>
</dbReference>
<dbReference type="GO" id="GO:0005634">
    <property type="term" value="C:nucleus"/>
    <property type="evidence" value="ECO:0007669"/>
    <property type="project" value="UniProtKB-SubCell"/>
</dbReference>
<dbReference type="GO" id="GO:0043525">
    <property type="term" value="P:positive regulation of neuron apoptotic process"/>
    <property type="evidence" value="ECO:0007669"/>
    <property type="project" value="TreeGrafter"/>
</dbReference>
<dbReference type="EC" id="3.4.22.59" evidence="14"/>
<dbReference type="InterPro" id="IPR033139">
    <property type="entry name" value="Caspase_cys_AS"/>
</dbReference>
<dbReference type="PROSITE" id="PS50207">
    <property type="entry name" value="CASPASE_P10"/>
    <property type="match status" value="1"/>
</dbReference>
<dbReference type="PRINTS" id="PR00376">
    <property type="entry name" value="IL1BCENZYME"/>
</dbReference>
<feature type="compositionally biased region" description="Basic and acidic residues" evidence="17">
    <location>
        <begin position="1"/>
        <end position="14"/>
    </location>
</feature>
<comment type="catalytic activity">
    <reaction evidence="12">
        <text>Strict requirement for Asp at position P1 and has a preferred cleavage sequence of Val-Glu-His-Asp-|-.</text>
        <dbReference type="EC" id="3.4.22.59"/>
    </reaction>
</comment>
<feature type="domain" description="Caspase family p20" evidence="19">
    <location>
        <begin position="58"/>
        <end position="182"/>
    </location>
</feature>
<dbReference type="GeneID" id="116950941"/>
<evidence type="ECO:0000256" key="13">
    <source>
        <dbReference type="ARBA" id="ARBA00029473"/>
    </source>
</evidence>
<dbReference type="PROSITE" id="PS01121">
    <property type="entry name" value="CASPASE_HIS"/>
    <property type="match status" value="1"/>
</dbReference>
<evidence type="ECO:0000259" key="19">
    <source>
        <dbReference type="PROSITE" id="PS50208"/>
    </source>
</evidence>
<comment type="similarity">
    <text evidence="3 16">Belongs to the peptidase C14A family.</text>
</comment>
<keyword evidence="5" id="KW-0645">Protease</keyword>
<gene>
    <name evidence="21" type="primary">CASP6</name>
</gene>
<dbReference type="InterPro" id="IPR016129">
    <property type="entry name" value="Caspase_his_AS"/>
</dbReference>
<keyword evidence="4" id="KW-0963">Cytoplasm</keyword>
<evidence type="ECO:0000313" key="20">
    <source>
        <dbReference type="Proteomes" id="UP001318040"/>
    </source>
</evidence>
<dbReference type="KEGG" id="pmrn:116950941"/>
<dbReference type="FunFam" id="3.40.50.1460:FF:000001">
    <property type="entry name" value="Caspase-3 preproprotein"/>
    <property type="match status" value="1"/>
</dbReference>